<evidence type="ECO:0000256" key="1">
    <source>
        <dbReference type="SAM" id="MobiDB-lite"/>
    </source>
</evidence>
<evidence type="ECO:0008006" key="4">
    <source>
        <dbReference type="Google" id="ProtNLM"/>
    </source>
</evidence>
<dbReference type="Proteomes" id="UP000828251">
    <property type="component" value="Unassembled WGS sequence"/>
</dbReference>
<accession>A0A9D4AIM7</accession>
<organism evidence="2 3">
    <name type="scientific">Gossypium stocksii</name>
    <dbReference type="NCBI Taxonomy" id="47602"/>
    <lineage>
        <taxon>Eukaryota</taxon>
        <taxon>Viridiplantae</taxon>
        <taxon>Streptophyta</taxon>
        <taxon>Embryophyta</taxon>
        <taxon>Tracheophyta</taxon>
        <taxon>Spermatophyta</taxon>
        <taxon>Magnoliopsida</taxon>
        <taxon>eudicotyledons</taxon>
        <taxon>Gunneridae</taxon>
        <taxon>Pentapetalae</taxon>
        <taxon>rosids</taxon>
        <taxon>malvids</taxon>
        <taxon>Malvales</taxon>
        <taxon>Malvaceae</taxon>
        <taxon>Malvoideae</taxon>
        <taxon>Gossypium</taxon>
    </lineage>
</organism>
<feature type="region of interest" description="Disordered" evidence="1">
    <location>
        <begin position="148"/>
        <end position="178"/>
    </location>
</feature>
<gene>
    <name evidence="2" type="ORF">J1N35_005068</name>
</gene>
<feature type="compositionally biased region" description="Basic and acidic residues" evidence="1">
    <location>
        <begin position="159"/>
        <end position="178"/>
    </location>
</feature>
<dbReference type="EMBL" id="JAIQCV010000002">
    <property type="protein sequence ID" value="KAH1121908.1"/>
    <property type="molecule type" value="Genomic_DNA"/>
</dbReference>
<protein>
    <recommendedName>
        <fullName evidence="4">RNase H type-1 domain-containing protein</fullName>
    </recommendedName>
</protein>
<sequence>MRWAVLQHRPAVLQHQILYHDIKESCCDTEGSFALGLGFCFCLEQKKRTLTVGKGYEQTERNSRVTVFFYAAFDKGPSKSASGLAVRDERGEILVSKIVIHFDIPTPFAAEAHAGLQAIHTEFHFIPRSENDYAHFLAKKSFEEGSRMVPAGEGFEPCSSREGESELKAAKLRDEEPW</sequence>
<dbReference type="AlphaFoldDB" id="A0A9D4AIM7"/>
<reference evidence="2 3" key="1">
    <citation type="journal article" date="2021" name="Plant Biotechnol. J.">
        <title>Multi-omics assisted identification of the key and species-specific regulatory components of drought-tolerant mechanisms in Gossypium stocksii.</title>
        <authorList>
            <person name="Yu D."/>
            <person name="Ke L."/>
            <person name="Zhang D."/>
            <person name="Wu Y."/>
            <person name="Sun Y."/>
            <person name="Mei J."/>
            <person name="Sun J."/>
            <person name="Sun Y."/>
        </authorList>
    </citation>
    <scope>NUCLEOTIDE SEQUENCE [LARGE SCALE GENOMIC DNA]</scope>
    <source>
        <strain evidence="3">cv. E1</strain>
        <tissue evidence="2">Leaf</tissue>
    </source>
</reference>
<comment type="caution">
    <text evidence="2">The sequence shown here is derived from an EMBL/GenBank/DDBJ whole genome shotgun (WGS) entry which is preliminary data.</text>
</comment>
<keyword evidence="3" id="KW-1185">Reference proteome</keyword>
<name>A0A9D4AIM7_9ROSI</name>
<proteinExistence type="predicted"/>
<evidence type="ECO:0000313" key="3">
    <source>
        <dbReference type="Proteomes" id="UP000828251"/>
    </source>
</evidence>
<evidence type="ECO:0000313" key="2">
    <source>
        <dbReference type="EMBL" id="KAH1121908.1"/>
    </source>
</evidence>